<dbReference type="Pfam" id="PF19425">
    <property type="entry name" value="Csd3_N2"/>
    <property type="match status" value="1"/>
</dbReference>
<dbReference type="PANTHER" id="PTHR21666:SF288">
    <property type="entry name" value="CELL DIVISION PROTEIN YTFB"/>
    <property type="match status" value="1"/>
</dbReference>
<dbReference type="Gene3D" id="2.70.70.10">
    <property type="entry name" value="Glucose Permease (Domain IIA)"/>
    <property type="match status" value="1"/>
</dbReference>
<evidence type="ECO:0000313" key="10">
    <source>
        <dbReference type="Proteomes" id="UP001595453"/>
    </source>
</evidence>
<name>A0ABV7CCH9_9GAMM</name>
<keyword evidence="7" id="KW-0482">Metalloprotease</keyword>
<dbReference type="SUPFAM" id="SSF51261">
    <property type="entry name" value="Duplicated hybrid motif"/>
    <property type="match status" value="1"/>
</dbReference>
<proteinExistence type="predicted"/>
<evidence type="ECO:0000256" key="1">
    <source>
        <dbReference type="ARBA" id="ARBA00001947"/>
    </source>
</evidence>
<keyword evidence="10" id="KW-1185">Reference proteome</keyword>
<feature type="domain" description="LysM" evidence="8">
    <location>
        <begin position="95"/>
        <end position="143"/>
    </location>
</feature>
<keyword evidence="6" id="KW-0862">Zinc</keyword>
<dbReference type="RefSeq" id="WP_377119963.1">
    <property type="nucleotide sequence ID" value="NZ_JBHRSD010000001.1"/>
</dbReference>
<comment type="caution">
    <text evidence="9">The sequence shown here is derived from an EMBL/GenBank/DDBJ whole genome shotgun (WGS) entry which is preliminary data.</text>
</comment>
<dbReference type="Proteomes" id="UP001595453">
    <property type="component" value="Unassembled WGS sequence"/>
</dbReference>
<evidence type="ECO:0000256" key="2">
    <source>
        <dbReference type="ARBA" id="ARBA00004196"/>
    </source>
</evidence>
<protein>
    <submittedName>
        <fullName evidence="9">Peptidoglycan DD-metalloendopeptidase family protein</fullName>
    </submittedName>
</protein>
<keyword evidence="5" id="KW-0378">Hydrolase</keyword>
<comment type="subcellular location">
    <subcellularLocation>
        <location evidence="2">Cell envelope</location>
    </subcellularLocation>
</comment>
<sequence length="452" mass="49642">MVHVVHKLPKKHKMLILGILAAMAGVALIPSEKATASRDNDVSLLEVGKRYELPLDVIEPNIATAVPDSKVSQTAGDEQESQISQLAADQEFSFDDFKVKSGDSLAIIFKQAGLSPQTLHQIVNLSNDTKQLTSIHPGETLSFAKDNNGELLQLKYVISKTDTLLVTREANGNYRSHIDSKEVDTVAQSVSGQISSSFWTAGITAGLSERQIMNFADIFGWDVDFANDIREGDQFSLLFETHYVDGELIGTGEILAAEFINQGERFAAVKHSDGEFYTPEGRSMKKAFLRAPVNFKYISSNFNPRRLHPVTGKVSAHRGIDYAARVGTPVVASGNGKVLKSGYNDLNGNYVFIQHGSQYVTKYLHLDKRYAKTGDKIRQGEKIGTVGATGRVTGAHLHYEFLVNGVHRNPKTVPLPKSEPLPAAELANFKPLADQRLALLERNRSLQLALNN</sequence>
<dbReference type="InterPro" id="IPR011055">
    <property type="entry name" value="Dup_hybrid_motif"/>
</dbReference>
<dbReference type="Pfam" id="PF01551">
    <property type="entry name" value="Peptidase_M23"/>
    <property type="match status" value="1"/>
</dbReference>
<dbReference type="PANTHER" id="PTHR21666">
    <property type="entry name" value="PEPTIDASE-RELATED"/>
    <property type="match status" value="1"/>
</dbReference>
<organism evidence="9 10">
    <name type="scientific">Pseudoalteromonas fenneropenaei</name>
    <dbReference type="NCBI Taxonomy" id="1737459"/>
    <lineage>
        <taxon>Bacteria</taxon>
        <taxon>Pseudomonadati</taxon>
        <taxon>Pseudomonadota</taxon>
        <taxon>Gammaproteobacteria</taxon>
        <taxon>Alteromonadales</taxon>
        <taxon>Pseudoalteromonadaceae</taxon>
        <taxon>Pseudoalteromonas</taxon>
    </lineage>
</organism>
<evidence type="ECO:0000313" key="9">
    <source>
        <dbReference type="EMBL" id="MFC3031084.1"/>
    </source>
</evidence>
<gene>
    <name evidence="9" type="ORF">ACFOEE_00895</name>
</gene>
<reference evidence="10" key="1">
    <citation type="journal article" date="2019" name="Int. J. Syst. Evol. Microbiol.">
        <title>The Global Catalogue of Microorganisms (GCM) 10K type strain sequencing project: providing services to taxonomists for standard genome sequencing and annotation.</title>
        <authorList>
            <consortium name="The Broad Institute Genomics Platform"/>
            <consortium name="The Broad Institute Genome Sequencing Center for Infectious Disease"/>
            <person name="Wu L."/>
            <person name="Ma J."/>
        </authorList>
    </citation>
    <scope>NUCLEOTIDE SEQUENCE [LARGE SCALE GENOMIC DNA]</scope>
    <source>
        <strain evidence="10">KCTC 42730</strain>
    </source>
</reference>
<evidence type="ECO:0000256" key="7">
    <source>
        <dbReference type="ARBA" id="ARBA00023049"/>
    </source>
</evidence>
<dbReference type="InterPro" id="IPR050570">
    <property type="entry name" value="Cell_wall_metabolism_enzyme"/>
</dbReference>
<dbReference type="PROSITE" id="PS51782">
    <property type="entry name" value="LYSM"/>
    <property type="match status" value="1"/>
</dbReference>
<dbReference type="InterPro" id="IPR018392">
    <property type="entry name" value="LysM"/>
</dbReference>
<evidence type="ECO:0000256" key="5">
    <source>
        <dbReference type="ARBA" id="ARBA00022801"/>
    </source>
</evidence>
<keyword evidence="3" id="KW-0645">Protease</keyword>
<dbReference type="InterPro" id="IPR007340">
    <property type="entry name" value="LysM_Opacity-associatedA"/>
</dbReference>
<evidence type="ECO:0000256" key="4">
    <source>
        <dbReference type="ARBA" id="ARBA00022723"/>
    </source>
</evidence>
<evidence type="ECO:0000259" key="8">
    <source>
        <dbReference type="PROSITE" id="PS51782"/>
    </source>
</evidence>
<comment type="cofactor">
    <cofactor evidence="1">
        <name>Zn(2+)</name>
        <dbReference type="ChEBI" id="CHEBI:29105"/>
    </cofactor>
</comment>
<dbReference type="EMBL" id="JBHRSD010000001">
    <property type="protein sequence ID" value="MFC3031084.1"/>
    <property type="molecule type" value="Genomic_DNA"/>
</dbReference>
<dbReference type="Gene3D" id="3.10.450.350">
    <property type="match status" value="2"/>
</dbReference>
<accession>A0ABV7CCH9</accession>
<dbReference type="InterPro" id="IPR016047">
    <property type="entry name" value="M23ase_b-sheet_dom"/>
</dbReference>
<evidence type="ECO:0000256" key="3">
    <source>
        <dbReference type="ARBA" id="ARBA00022670"/>
    </source>
</evidence>
<evidence type="ECO:0000256" key="6">
    <source>
        <dbReference type="ARBA" id="ARBA00022833"/>
    </source>
</evidence>
<keyword evidence="4" id="KW-0479">Metal-binding</keyword>
<dbReference type="Pfam" id="PF04225">
    <property type="entry name" value="LysM_OapA"/>
    <property type="match status" value="1"/>
</dbReference>
<dbReference type="CDD" id="cd12797">
    <property type="entry name" value="M23_peptidase"/>
    <property type="match status" value="1"/>
</dbReference>
<dbReference type="InterPro" id="IPR045834">
    <property type="entry name" value="Csd3_N2"/>
</dbReference>